<dbReference type="Proteomes" id="UP000192790">
    <property type="component" value="Unassembled WGS sequence"/>
</dbReference>
<dbReference type="GO" id="GO:0015385">
    <property type="term" value="F:sodium:proton antiporter activity"/>
    <property type="evidence" value="ECO:0007669"/>
    <property type="project" value="TreeGrafter"/>
</dbReference>
<name>A0A1W2C5L3_9FIRM</name>
<feature type="transmembrane region" description="Helical" evidence="9">
    <location>
        <begin position="6"/>
        <end position="27"/>
    </location>
</feature>
<dbReference type="EMBL" id="FWXW01000007">
    <property type="protein sequence ID" value="SMC80162.1"/>
    <property type="molecule type" value="Genomic_DNA"/>
</dbReference>
<protein>
    <submittedName>
        <fullName evidence="10">Multisubunit Na+/H+ antiporter, MnhF subunit</fullName>
    </submittedName>
</protein>
<reference evidence="10 11" key="1">
    <citation type="submission" date="2017-04" db="EMBL/GenBank/DDBJ databases">
        <authorList>
            <person name="Afonso C.L."/>
            <person name="Miller P.J."/>
            <person name="Scott M.A."/>
            <person name="Spackman E."/>
            <person name="Goraichik I."/>
            <person name="Dimitrov K.M."/>
            <person name="Suarez D.L."/>
            <person name="Swayne D.E."/>
        </authorList>
    </citation>
    <scope>NUCLEOTIDE SEQUENCE [LARGE SCALE GENOMIC DNA]</scope>
    <source>
        <strain evidence="10 11">DSM 12816</strain>
    </source>
</reference>
<evidence type="ECO:0000256" key="5">
    <source>
        <dbReference type="ARBA" id="ARBA00022692"/>
    </source>
</evidence>
<evidence type="ECO:0000256" key="4">
    <source>
        <dbReference type="ARBA" id="ARBA00022475"/>
    </source>
</evidence>
<proteinExistence type="inferred from homology"/>
<evidence type="ECO:0000313" key="10">
    <source>
        <dbReference type="EMBL" id="SMC80162.1"/>
    </source>
</evidence>
<evidence type="ECO:0000256" key="8">
    <source>
        <dbReference type="SAM" id="MobiDB-lite"/>
    </source>
</evidence>
<comment type="similarity">
    <text evidence="2">Belongs to the CPA3 antiporters (TC 2.A.63) subunit F family.</text>
</comment>
<comment type="subcellular location">
    <subcellularLocation>
        <location evidence="1">Cell membrane</location>
        <topology evidence="1">Multi-pass membrane protein</topology>
    </subcellularLocation>
</comment>
<keyword evidence="5 9" id="KW-0812">Transmembrane</keyword>
<dbReference type="GO" id="GO:0005886">
    <property type="term" value="C:plasma membrane"/>
    <property type="evidence" value="ECO:0007669"/>
    <property type="project" value="UniProtKB-SubCell"/>
</dbReference>
<dbReference type="OrthoDB" id="9799958at2"/>
<dbReference type="AlphaFoldDB" id="A0A1W2C5L3"/>
<dbReference type="InterPro" id="IPR007208">
    <property type="entry name" value="MrpF/PhaF-like"/>
</dbReference>
<feature type="transmembrane region" description="Helical" evidence="9">
    <location>
        <begin position="63"/>
        <end position="85"/>
    </location>
</feature>
<organism evidence="10 11">
    <name type="scientific">Papillibacter cinnamivorans DSM 12816</name>
    <dbReference type="NCBI Taxonomy" id="1122930"/>
    <lineage>
        <taxon>Bacteria</taxon>
        <taxon>Bacillati</taxon>
        <taxon>Bacillota</taxon>
        <taxon>Clostridia</taxon>
        <taxon>Eubacteriales</taxon>
        <taxon>Oscillospiraceae</taxon>
        <taxon>Papillibacter</taxon>
    </lineage>
</organism>
<feature type="region of interest" description="Disordered" evidence="8">
    <location>
        <begin position="95"/>
        <end position="134"/>
    </location>
</feature>
<feature type="transmembrane region" description="Helical" evidence="9">
    <location>
        <begin position="39"/>
        <end position="57"/>
    </location>
</feature>
<keyword evidence="4" id="KW-1003">Cell membrane</keyword>
<evidence type="ECO:0000256" key="6">
    <source>
        <dbReference type="ARBA" id="ARBA00022989"/>
    </source>
</evidence>
<dbReference type="Pfam" id="PF04066">
    <property type="entry name" value="MrpF_PhaF"/>
    <property type="match status" value="1"/>
</dbReference>
<accession>A0A1W2C5L3</accession>
<evidence type="ECO:0000313" key="11">
    <source>
        <dbReference type="Proteomes" id="UP000192790"/>
    </source>
</evidence>
<keyword evidence="11" id="KW-1185">Reference proteome</keyword>
<dbReference type="PANTHER" id="PTHR34702:SF1">
    <property type="entry name" value="NA(+)_H(+) ANTIPORTER SUBUNIT F"/>
    <property type="match status" value="1"/>
</dbReference>
<keyword evidence="3" id="KW-0813">Transport</keyword>
<evidence type="ECO:0000256" key="1">
    <source>
        <dbReference type="ARBA" id="ARBA00004651"/>
    </source>
</evidence>
<evidence type="ECO:0000256" key="9">
    <source>
        <dbReference type="SAM" id="Phobius"/>
    </source>
</evidence>
<keyword evidence="6 9" id="KW-1133">Transmembrane helix</keyword>
<evidence type="ECO:0000256" key="7">
    <source>
        <dbReference type="ARBA" id="ARBA00023136"/>
    </source>
</evidence>
<dbReference type="PANTHER" id="PTHR34702">
    <property type="entry name" value="NA(+)/H(+) ANTIPORTER SUBUNIT F1"/>
    <property type="match status" value="1"/>
</dbReference>
<keyword evidence="7 9" id="KW-0472">Membrane</keyword>
<gene>
    <name evidence="10" type="ORF">SAMN02745168_2555</name>
</gene>
<sequence length="134" mass="14501">MTGGEVALFIAALFLIAAMLVMVQRIWKGPNAADRLNALFLIGTDTILLVCVLGELTEQLNQYVDIAITYALTGFIGLVIIGRYITGRSIDLQEDGKEPEYGETYLDGDDPYAEEKKPETGSDDAGPGNGEDLK</sequence>
<dbReference type="RefSeq" id="WP_159448118.1">
    <property type="nucleotide sequence ID" value="NZ_FWXW01000007.1"/>
</dbReference>
<evidence type="ECO:0000256" key="3">
    <source>
        <dbReference type="ARBA" id="ARBA00022448"/>
    </source>
</evidence>
<evidence type="ECO:0000256" key="2">
    <source>
        <dbReference type="ARBA" id="ARBA00009212"/>
    </source>
</evidence>
<dbReference type="STRING" id="1122930.SAMN02745168_2555"/>